<dbReference type="GO" id="GO:0008270">
    <property type="term" value="F:zinc ion binding"/>
    <property type="evidence" value="ECO:0007669"/>
    <property type="project" value="UniProtKB-KW"/>
</dbReference>
<dbReference type="SUPFAM" id="SSF144232">
    <property type="entry name" value="HIT/MYND zinc finger-like"/>
    <property type="match status" value="1"/>
</dbReference>
<evidence type="ECO:0000256" key="1">
    <source>
        <dbReference type="ARBA" id="ARBA00022723"/>
    </source>
</evidence>
<evidence type="ECO:0000256" key="3">
    <source>
        <dbReference type="ARBA" id="ARBA00022833"/>
    </source>
</evidence>
<keyword evidence="2 4" id="KW-0863">Zinc-finger</keyword>
<keyword evidence="1" id="KW-0479">Metal-binding</keyword>
<protein>
    <recommendedName>
        <fullName evidence="5">MYND-type domain-containing protein</fullName>
    </recommendedName>
</protein>
<organism evidence="6 7">
    <name type="scientific">Chlorella vulgaris</name>
    <name type="common">Green alga</name>
    <dbReference type="NCBI Taxonomy" id="3077"/>
    <lineage>
        <taxon>Eukaryota</taxon>
        <taxon>Viridiplantae</taxon>
        <taxon>Chlorophyta</taxon>
        <taxon>core chlorophytes</taxon>
        <taxon>Trebouxiophyceae</taxon>
        <taxon>Chlorellales</taxon>
        <taxon>Chlorellaceae</taxon>
        <taxon>Chlorella clade</taxon>
        <taxon>Chlorella</taxon>
    </lineage>
</organism>
<reference evidence="6" key="1">
    <citation type="journal article" date="2019" name="Plant J.">
        <title>Chlorella vulgaris genome assembly and annotation reveals the molecular basis for metabolic acclimation to high light conditions.</title>
        <authorList>
            <person name="Cecchin M."/>
            <person name="Marcolungo L."/>
            <person name="Rossato M."/>
            <person name="Girolomoni L."/>
            <person name="Cosentino E."/>
            <person name="Cuine S."/>
            <person name="Li-Beisson Y."/>
            <person name="Delledonne M."/>
            <person name="Ballottari M."/>
        </authorList>
    </citation>
    <scope>NUCLEOTIDE SEQUENCE</scope>
    <source>
        <strain evidence="6">211/11P</strain>
    </source>
</reference>
<dbReference type="Proteomes" id="UP001055712">
    <property type="component" value="Unassembled WGS sequence"/>
</dbReference>
<sequence length="371" mass="38818">MQMSMQTAMQTAMLLPGVIADDMFNQFNRVNWDRNLDPTNQTLLAAWRLHCCAQRDVSQPFGRHCAAMAAAHCQMLQALMLDICRSEPVLQQVLTHTSCCNLASAIAVCGAMCPAVLVLHPALVDLQCQALVFFAGKPSEEWNGMMLCIAQAAAASPHVTAHMLASGAMETMLQQLERSGAQGAVLLGAQDGVVARLLADAYQALVHAADDVLAAASGGSTAATFEELPAAQQALKAVLSGLTVDLGVAAGGQASISAAAAAKMLREEAHPVAGQLASALLVLWTAPEQRKQAALELAQASAARSCAYLSCSNVCAEGGPAAGQGLVNKRCSQCHTAYYCGTACSHADWRQGRHGRVCKALAGARHADQQQ</sequence>
<keyword evidence="3" id="KW-0862">Zinc</keyword>
<evidence type="ECO:0000256" key="4">
    <source>
        <dbReference type="PROSITE-ProRule" id="PRU00134"/>
    </source>
</evidence>
<dbReference type="PROSITE" id="PS50865">
    <property type="entry name" value="ZF_MYND_2"/>
    <property type="match status" value="1"/>
</dbReference>
<dbReference type="InterPro" id="IPR002893">
    <property type="entry name" value="Znf_MYND"/>
</dbReference>
<evidence type="ECO:0000256" key="2">
    <source>
        <dbReference type="ARBA" id="ARBA00022771"/>
    </source>
</evidence>
<gene>
    <name evidence="6" type="ORF">D9Q98_007092</name>
</gene>
<dbReference type="AlphaFoldDB" id="A0A9D4TJE6"/>
<comment type="caution">
    <text evidence="6">The sequence shown here is derived from an EMBL/GenBank/DDBJ whole genome shotgun (WGS) entry which is preliminary data.</text>
</comment>
<dbReference type="Pfam" id="PF01753">
    <property type="entry name" value="zf-MYND"/>
    <property type="match status" value="1"/>
</dbReference>
<accession>A0A9D4TJE6</accession>
<keyword evidence="7" id="KW-1185">Reference proteome</keyword>
<feature type="domain" description="MYND-type" evidence="5">
    <location>
        <begin position="315"/>
        <end position="358"/>
    </location>
</feature>
<proteinExistence type="predicted"/>
<evidence type="ECO:0000259" key="5">
    <source>
        <dbReference type="PROSITE" id="PS50865"/>
    </source>
</evidence>
<reference evidence="6" key="2">
    <citation type="submission" date="2020-11" db="EMBL/GenBank/DDBJ databases">
        <authorList>
            <person name="Cecchin M."/>
            <person name="Marcolungo L."/>
            <person name="Rossato M."/>
            <person name="Girolomoni L."/>
            <person name="Cosentino E."/>
            <person name="Cuine S."/>
            <person name="Li-Beisson Y."/>
            <person name="Delledonne M."/>
            <person name="Ballottari M."/>
        </authorList>
    </citation>
    <scope>NUCLEOTIDE SEQUENCE</scope>
    <source>
        <strain evidence="6">211/11P</strain>
        <tissue evidence="6">Whole cell</tissue>
    </source>
</reference>
<name>A0A9D4TJE6_CHLVU</name>
<dbReference type="EMBL" id="SIDB01000010">
    <property type="protein sequence ID" value="KAI3427155.1"/>
    <property type="molecule type" value="Genomic_DNA"/>
</dbReference>
<evidence type="ECO:0000313" key="6">
    <source>
        <dbReference type="EMBL" id="KAI3427155.1"/>
    </source>
</evidence>
<evidence type="ECO:0000313" key="7">
    <source>
        <dbReference type="Proteomes" id="UP001055712"/>
    </source>
</evidence>
<dbReference type="Gene3D" id="6.10.140.2220">
    <property type="match status" value="1"/>
</dbReference>